<keyword evidence="6" id="KW-0804">Transcription</keyword>
<accession>A0A9R0ARN0</accession>
<organism evidence="11">
    <name type="scientific">Cyprinus carpio</name>
    <name type="common">Common carp</name>
    <dbReference type="NCBI Taxonomy" id="7962"/>
    <lineage>
        <taxon>Eukaryota</taxon>
        <taxon>Metazoa</taxon>
        <taxon>Chordata</taxon>
        <taxon>Craniata</taxon>
        <taxon>Vertebrata</taxon>
        <taxon>Euteleostomi</taxon>
        <taxon>Actinopterygii</taxon>
        <taxon>Neopterygii</taxon>
        <taxon>Teleostei</taxon>
        <taxon>Ostariophysi</taxon>
        <taxon>Cypriniformes</taxon>
        <taxon>Cyprinidae</taxon>
        <taxon>Cyprininae</taxon>
        <taxon>Cyprinus</taxon>
    </lineage>
</organism>
<evidence type="ECO:0000259" key="10">
    <source>
        <dbReference type="PROSITE" id="PS50865"/>
    </source>
</evidence>
<dbReference type="RefSeq" id="XP_042608739.1">
    <property type="nucleotide sequence ID" value="XM_042752805.1"/>
</dbReference>
<evidence type="ECO:0000256" key="2">
    <source>
        <dbReference type="ARBA" id="ARBA00022771"/>
    </source>
</evidence>
<name>A0A9R0ARN0_CYPCA</name>
<evidence type="ECO:0000256" key="4">
    <source>
        <dbReference type="ARBA" id="ARBA00023015"/>
    </source>
</evidence>
<dbReference type="InterPro" id="IPR002893">
    <property type="entry name" value="Znf_MYND"/>
</dbReference>
<dbReference type="OrthoDB" id="437457at2759"/>
<keyword evidence="5" id="KW-0238">DNA-binding</keyword>
<proteinExistence type="predicted"/>
<keyword evidence="1" id="KW-0479">Metal-binding</keyword>
<evidence type="ECO:0000256" key="5">
    <source>
        <dbReference type="ARBA" id="ARBA00023125"/>
    </source>
</evidence>
<keyword evidence="3" id="KW-0862">Zinc</keyword>
<dbReference type="InterPro" id="IPR024119">
    <property type="entry name" value="TF_DEAF-1"/>
</dbReference>
<dbReference type="PROSITE" id="PS50865">
    <property type="entry name" value="ZF_MYND_2"/>
    <property type="match status" value="1"/>
</dbReference>
<dbReference type="Pfam" id="PF01753">
    <property type="entry name" value="zf-MYND"/>
    <property type="match status" value="1"/>
</dbReference>
<dbReference type="PANTHER" id="PTHR10237:SF1">
    <property type="entry name" value="DEFORMED EPIDERMAL AUTOREGULATORY FACTOR 1 HOMOLOG"/>
    <property type="match status" value="1"/>
</dbReference>
<feature type="region of interest" description="Disordered" evidence="9">
    <location>
        <begin position="40"/>
        <end position="65"/>
    </location>
</feature>
<evidence type="ECO:0000313" key="11">
    <source>
        <dbReference type="RefSeq" id="XP_042608739.1"/>
    </source>
</evidence>
<gene>
    <name evidence="11" type="primary">LOC122142379</name>
</gene>
<evidence type="ECO:0000256" key="6">
    <source>
        <dbReference type="ARBA" id="ARBA00023163"/>
    </source>
</evidence>
<sequence length="145" mass="15648">MNGLETGRAAHLALPGGDGNTLLNNVQQLKVLITQAKQTSQSAAHAPISPEKYRKESFQSQLSLSEEPEGKINQIIIKHTCVNCGREASSECAGCHKVHYCSGFCQRKDWKEHQLSCCPPSTTVSIQEDAQMAGVEGGEREGLGP</sequence>
<feature type="domain" description="MYND-type" evidence="10">
    <location>
        <begin position="81"/>
        <end position="117"/>
    </location>
</feature>
<evidence type="ECO:0000256" key="8">
    <source>
        <dbReference type="PROSITE-ProRule" id="PRU00134"/>
    </source>
</evidence>
<dbReference type="GO" id="GO:0003677">
    <property type="term" value="F:DNA binding"/>
    <property type="evidence" value="ECO:0007669"/>
    <property type="project" value="UniProtKB-KW"/>
</dbReference>
<keyword evidence="2 8" id="KW-0863">Zinc-finger</keyword>
<dbReference type="GeneID" id="122142379"/>
<protein>
    <submittedName>
        <fullName evidence="11">Deformed epidermal autoregulatory factor 1 homolog</fullName>
    </submittedName>
</protein>
<dbReference type="GO" id="GO:0005634">
    <property type="term" value="C:nucleus"/>
    <property type="evidence" value="ECO:0007669"/>
    <property type="project" value="TreeGrafter"/>
</dbReference>
<evidence type="ECO:0000256" key="9">
    <source>
        <dbReference type="SAM" id="MobiDB-lite"/>
    </source>
</evidence>
<evidence type="ECO:0000256" key="7">
    <source>
        <dbReference type="ARBA" id="ARBA00023242"/>
    </source>
</evidence>
<dbReference type="Proteomes" id="UP001155660">
    <property type="component" value="Chromosome B25"/>
</dbReference>
<evidence type="ECO:0000256" key="3">
    <source>
        <dbReference type="ARBA" id="ARBA00022833"/>
    </source>
</evidence>
<dbReference type="GO" id="GO:0008270">
    <property type="term" value="F:zinc ion binding"/>
    <property type="evidence" value="ECO:0007669"/>
    <property type="project" value="UniProtKB-KW"/>
</dbReference>
<keyword evidence="7" id="KW-0539">Nucleus</keyword>
<dbReference type="KEGG" id="ccar:122142379"/>
<dbReference type="GO" id="GO:0000981">
    <property type="term" value="F:DNA-binding transcription factor activity, RNA polymerase II-specific"/>
    <property type="evidence" value="ECO:0007669"/>
    <property type="project" value="TreeGrafter"/>
</dbReference>
<evidence type="ECO:0000256" key="1">
    <source>
        <dbReference type="ARBA" id="ARBA00022723"/>
    </source>
</evidence>
<reference evidence="11" key="1">
    <citation type="submission" date="2025-08" db="UniProtKB">
        <authorList>
            <consortium name="RefSeq"/>
        </authorList>
    </citation>
    <scope>IDENTIFICATION</scope>
    <source>
        <tissue evidence="11">Muscle</tissue>
    </source>
</reference>
<keyword evidence="4" id="KW-0805">Transcription regulation</keyword>
<dbReference type="PANTHER" id="PTHR10237">
    <property type="entry name" value="DEFORMED EPIDERMAL AUTOREGULATORY FACTOR 1 HOMOLOG SUPPRESSIN"/>
    <property type="match status" value="1"/>
</dbReference>
<dbReference type="AlphaFoldDB" id="A0A9R0ARN0"/>